<name>A0A8S2Y3H6_9BILA</name>
<dbReference type="EMBL" id="CAJOBJ010160268">
    <property type="protein sequence ID" value="CAF4843154.1"/>
    <property type="molecule type" value="Genomic_DNA"/>
</dbReference>
<sequence>MGNRMFIFGGWVPLIMSDKNDQYPNEKEWKCTNTLA</sequence>
<organism evidence="1 7">
    <name type="scientific">Rotaria magnacalcarata</name>
    <dbReference type="NCBI Taxonomy" id="392030"/>
    <lineage>
        <taxon>Eukaryota</taxon>
        <taxon>Metazoa</taxon>
        <taxon>Spiralia</taxon>
        <taxon>Gnathifera</taxon>
        <taxon>Rotifera</taxon>
        <taxon>Eurotatoria</taxon>
        <taxon>Bdelloidea</taxon>
        <taxon>Philodinida</taxon>
        <taxon>Philodinidae</taxon>
        <taxon>Rotaria</taxon>
    </lineage>
</organism>
<evidence type="ECO:0000313" key="1">
    <source>
        <dbReference type="EMBL" id="CAF4539589.1"/>
    </source>
</evidence>
<reference evidence="1" key="1">
    <citation type="submission" date="2021-02" db="EMBL/GenBank/DDBJ databases">
        <authorList>
            <person name="Nowell W R."/>
        </authorList>
    </citation>
    <scope>NUCLEOTIDE SEQUENCE</scope>
</reference>
<proteinExistence type="predicted"/>
<evidence type="ECO:0000313" key="4">
    <source>
        <dbReference type="EMBL" id="CAF4772632.1"/>
    </source>
</evidence>
<evidence type="ECO:0000313" key="7">
    <source>
        <dbReference type="Proteomes" id="UP000681967"/>
    </source>
</evidence>
<evidence type="ECO:0000313" key="2">
    <source>
        <dbReference type="EMBL" id="CAF4697223.1"/>
    </source>
</evidence>
<dbReference type="Proteomes" id="UP000676336">
    <property type="component" value="Unassembled WGS sequence"/>
</dbReference>
<evidence type="ECO:0000313" key="5">
    <source>
        <dbReference type="EMBL" id="CAF4843154.1"/>
    </source>
</evidence>
<comment type="caution">
    <text evidence="1">The sequence shown here is derived from an EMBL/GenBank/DDBJ whole genome shotgun (WGS) entry which is preliminary data.</text>
</comment>
<dbReference type="EMBL" id="CAJOBJ010131672">
    <property type="protein sequence ID" value="CAF4724351.1"/>
    <property type="molecule type" value="Genomic_DNA"/>
</dbReference>
<dbReference type="AlphaFoldDB" id="A0A8S2Y3H6"/>
<evidence type="ECO:0000313" key="3">
    <source>
        <dbReference type="EMBL" id="CAF4724351.1"/>
    </source>
</evidence>
<dbReference type="Proteomes" id="UP000681967">
    <property type="component" value="Unassembled WGS sequence"/>
</dbReference>
<accession>A0A8S2Y3H6</accession>
<dbReference type="EMBL" id="CAJOBH010118203">
    <property type="protein sequence ID" value="CAF4697223.1"/>
    <property type="molecule type" value="Genomic_DNA"/>
</dbReference>
<dbReference type="EMBL" id="CAJOBI010170812">
    <property type="protein sequence ID" value="CAF4888279.1"/>
    <property type="molecule type" value="Genomic_DNA"/>
</dbReference>
<protein>
    <submittedName>
        <fullName evidence="1">Uncharacterized protein</fullName>
    </submittedName>
</protein>
<feature type="non-terminal residue" evidence="1">
    <location>
        <position position="1"/>
    </location>
</feature>
<dbReference type="EMBL" id="CAJOBH010085777">
    <property type="protein sequence ID" value="CAF4539589.1"/>
    <property type="molecule type" value="Genomic_DNA"/>
</dbReference>
<gene>
    <name evidence="1" type="ORF">BYL167_LOCUS37638</name>
    <name evidence="2" type="ORF">BYL167_LOCUS43955</name>
    <name evidence="3" type="ORF">GIL414_LOCUS43996</name>
    <name evidence="5" type="ORF">GIL414_LOCUS49024</name>
    <name evidence="4" type="ORF">SMN809_LOCUS46001</name>
    <name evidence="6" type="ORF">SMN809_LOCUS51150</name>
</gene>
<dbReference type="EMBL" id="CAJOBI010142097">
    <property type="protein sequence ID" value="CAF4772632.1"/>
    <property type="molecule type" value="Genomic_DNA"/>
</dbReference>
<dbReference type="Proteomes" id="UP000681720">
    <property type="component" value="Unassembled WGS sequence"/>
</dbReference>
<evidence type="ECO:0000313" key="6">
    <source>
        <dbReference type="EMBL" id="CAF4888279.1"/>
    </source>
</evidence>